<dbReference type="EC" id="2.3.2.8" evidence="2"/>
<dbReference type="PANTHER" id="PTHR21367:SF1">
    <property type="entry name" value="ARGINYL-TRNA--PROTEIN TRANSFERASE 1"/>
    <property type="match status" value="1"/>
</dbReference>
<protein>
    <recommendedName>
        <fullName evidence="2">arginyltransferase</fullName>
        <ecNumber evidence="2">2.3.2.8</ecNumber>
    </recommendedName>
</protein>
<comment type="similarity">
    <text evidence="1">Belongs to the R-transferase family.</text>
</comment>
<dbReference type="GO" id="GO:0004057">
    <property type="term" value="F:arginyl-tRNA--protein transferase activity"/>
    <property type="evidence" value="ECO:0007669"/>
    <property type="project" value="UniProtKB-EC"/>
</dbReference>
<reference evidence="8" key="1">
    <citation type="journal article" date="2023" name="PhytoFront">
        <title>Draft Genome Resources of Seven Strains of Tilletia horrida, Causal Agent of Kernel Smut of Rice.</title>
        <authorList>
            <person name="Khanal S."/>
            <person name="Antony Babu S."/>
            <person name="Zhou X.G."/>
        </authorList>
    </citation>
    <scope>NUCLEOTIDE SEQUENCE</scope>
    <source>
        <strain evidence="8">TX3</strain>
    </source>
</reference>
<proteinExistence type="inferred from homology"/>
<feature type="compositionally biased region" description="Acidic residues" evidence="5">
    <location>
        <begin position="390"/>
        <end position="403"/>
    </location>
</feature>
<evidence type="ECO:0000256" key="1">
    <source>
        <dbReference type="ARBA" id="ARBA00009991"/>
    </source>
</evidence>
<gene>
    <name evidence="8" type="primary">ATE1</name>
    <name evidence="8" type="ORF">OC842_005171</name>
</gene>
<dbReference type="InterPro" id="IPR007471">
    <property type="entry name" value="N-end_Aminoacyl_Trfase_N"/>
</dbReference>
<feature type="domain" description="N-end aminoacyl transferase N-terminal" evidence="6">
    <location>
        <begin position="14"/>
        <end position="91"/>
    </location>
</feature>
<dbReference type="PANTHER" id="PTHR21367">
    <property type="entry name" value="ARGININE-TRNA-PROTEIN TRANSFERASE 1"/>
    <property type="match status" value="1"/>
</dbReference>
<evidence type="ECO:0000259" key="7">
    <source>
        <dbReference type="Pfam" id="PF04377"/>
    </source>
</evidence>
<sequence>MIPSIIALCGSPASSCGYCSPPGTRSKERTMHSFFFYCLLVDPEAYQALIDAGWRRSGELIYKPNNATTCCPQHTIRLPVDRFTPSRSQRRALKSLFWEIHRPADGSRPMKKRGNDNEPFDLQSFWHAMEWQGDDIASTSPQATTTNSWYHFPKTRKLEVRFYLRARCWVMLTLRASQISLRPASASTEKFELFRRYQTAVHKESPTKNTMQSWQRFLVHNSFTTRNLVAAQDWVDLNSPEPIPYGCYHHEWRLDRQLIAVAVLDILPSCVSAVYFYYDPDYEHLNLGKASAMREILLVQQLQRKTGMDKLQFYYLGFYIANCQKMEYKAAYRPQMVLDTATGEWQSLQNVQPALDAGIHYNFSRYDPSLHPALPRPEQKAGEASRAGDDDGSDDDDEDDEPLSLELTGRLPPGFRDPESITQAEIDQMHLFDRSSAEVLPLVQNWPGGPRPEKVAAAKIAMSALGELADMFALL</sequence>
<comment type="caution">
    <text evidence="8">The sequence shown here is derived from an EMBL/GenBank/DDBJ whole genome shotgun (WGS) entry which is preliminary data.</text>
</comment>
<keyword evidence="9" id="KW-1185">Reference proteome</keyword>
<dbReference type="Pfam" id="PF04377">
    <property type="entry name" value="ATE_C"/>
    <property type="match status" value="1"/>
</dbReference>
<dbReference type="Pfam" id="PF04376">
    <property type="entry name" value="ATE_N"/>
    <property type="match status" value="1"/>
</dbReference>
<dbReference type="SUPFAM" id="SSF55729">
    <property type="entry name" value="Acyl-CoA N-acyltransferases (Nat)"/>
    <property type="match status" value="1"/>
</dbReference>
<evidence type="ECO:0000256" key="4">
    <source>
        <dbReference type="ARBA" id="ARBA00023315"/>
    </source>
</evidence>
<accession>A0AAN6G8C5</accession>
<evidence type="ECO:0000313" key="9">
    <source>
        <dbReference type="Proteomes" id="UP001176521"/>
    </source>
</evidence>
<dbReference type="EMBL" id="JAPDMQ010000351">
    <property type="protein sequence ID" value="KAK0526508.1"/>
    <property type="molecule type" value="Genomic_DNA"/>
</dbReference>
<evidence type="ECO:0000256" key="2">
    <source>
        <dbReference type="ARBA" id="ARBA00012025"/>
    </source>
</evidence>
<dbReference type="InterPro" id="IPR007472">
    <property type="entry name" value="N-end_Aminoacyl_Trfase_C"/>
</dbReference>
<evidence type="ECO:0000256" key="5">
    <source>
        <dbReference type="SAM" id="MobiDB-lite"/>
    </source>
</evidence>
<evidence type="ECO:0000313" key="8">
    <source>
        <dbReference type="EMBL" id="KAK0526508.1"/>
    </source>
</evidence>
<evidence type="ECO:0000259" key="6">
    <source>
        <dbReference type="Pfam" id="PF04376"/>
    </source>
</evidence>
<feature type="domain" description="N-end rule aminoacyl transferase C-terminal" evidence="7">
    <location>
        <begin position="189"/>
        <end position="338"/>
    </location>
</feature>
<feature type="region of interest" description="Disordered" evidence="5">
    <location>
        <begin position="370"/>
        <end position="417"/>
    </location>
</feature>
<organism evidence="8 9">
    <name type="scientific">Tilletia horrida</name>
    <dbReference type="NCBI Taxonomy" id="155126"/>
    <lineage>
        <taxon>Eukaryota</taxon>
        <taxon>Fungi</taxon>
        <taxon>Dikarya</taxon>
        <taxon>Basidiomycota</taxon>
        <taxon>Ustilaginomycotina</taxon>
        <taxon>Exobasidiomycetes</taxon>
        <taxon>Tilletiales</taxon>
        <taxon>Tilletiaceae</taxon>
        <taxon>Tilletia</taxon>
    </lineage>
</organism>
<keyword evidence="4 8" id="KW-0012">Acyltransferase</keyword>
<dbReference type="InterPro" id="IPR016181">
    <property type="entry name" value="Acyl_CoA_acyltransferase"/>
</dbReference>
<keyword evidence="3 8" id="KW-0808">Transferase</keyword>
<name>A0AAN6G8C5_9BASI</name>
<dbReference type="InterPro" id="IPR030700">
    <property type="entry name" value="N-end_Aminoacyl_Trfase"/>
</dbReference>
<feature type="compositionally biased region" description="Basic and acidic residues" evidence="5">
    <location>
        <begin position="377"/>
        <end position="389"/>
    </location>
</feature>
<dbReference type="Proteomes" id="UP001176521">
    <property type="component" value="Unassembled WGS sequence"/>
</dbReference>
<dbReference type="AlphaFoldDB" id="A0AAN6G8C5"/>
<dbReference type="GO" id="GO:0005737">
    <property type="term" value="C:cytoplasm"/>
    <property type="evidence" value="ECO:0007669"/>
    <property type="project" value="TreeGrafter"/>
</dbReference>
<evidence type="ECO:0000256" key="3">
    <source>
        <dbReference type="ARBA" id="ARBA00022679"/>
    </source>
</evidence>